<sequence length="422" mass="45818">MVAISLYRGNLHRVPDVPRRWPLPPPAISLCQFKILIRKRSEALSRLSAAPVAATTLDVKVEGKSKEEVKGDDDGAKIGLSVREYSSVLDPEPSNSQPKCKEETRDHEAFRESEVGASASDAPAGAPSTREEEEVRDSKIGEAGVVDGKFEVRGALGVDSFISVFHETSWIMLLMLPSPCFAILDNFYSVDVYFYDTRDFIDLTVLSIILVRNKSDVVSDKEERKRDLEKKLHVLNEKKHNLVQMLKQILNAEEEIKRRSMQSPVLHPSIPQKAEMTLEMGSVKQVPKLTVEVNFGSDSGGESDAAAKNNSHVRQLHHTHSTSPSAASLTRTTFGSFQHNTGLQNIRASMTATGYGPTTPNSSAGGAMVSPSRFAPVGHQSQTPNLTPVALPVNHFIASSPSPAASGGASSVFMDPCLTSSS</sequence>
<dbReference type="Gramene" id="Ma04_t28790.1">
    <property type="protein sequence ID" value="Ma04_p28790.1"/>
    <property type="gene ID" value="Ma04_g28790"/>
</dbReference>
<dbReference type="AlphaFoldDB" id="A0A804IV26"/>
<evidence type="ECO:0000313" key="3">
    <source>
        <dbReference type="EMBL" id="CAG1843686.1"/>
    </source>
</evidence>
<evidence type="ECO:0000313" key="4">
    <source>
        <dbReference type="EnsemblPlants" id="Ma04_p28790.1"/>
    </source>
</evidence>
<dbReference type="FunCoup" id="A0A804IV26">
    <property type="interactions" value="4196"/>
</dbReference>
<feature type="coiled-coil region" evidence="1">
    <location>
        <begin position="211"/>
        <end position="255"/>
    </location>
</feature>
<dbReference type="Proteomes" id="UP000012960">
    <property type="component" value="Unplaced"/>
</dbReference>
<keyword evidence="1" id="KW-0175">Coiled coil</keyword>
<evidence type="ECO:0000256" key="1">
    <source>
        <dbReference type="SAM" id="Coils"/>
    </source>
</evidence>
<organism evidence="4 5">
    <name type="scientific">Musa acuminata subsp. malaccensis</name>
    <name type="common">Wild banana</name>
    <name type="synonym">Musa malaccensis</name>
    <dbReference type="NCBI Taxonomy" id="214687"/>
    <lineage>
        <taxon>Eukaryota</taxon>
        <taxon>Viridiplantae</taxon>
        <taxon>Streptophyta</taxon>
        <taxon>Embryophyta</taxon>
        <taxon>Tracheophyta</taxon>
        <taxon>Spermatophyta</taxon>
        <taxon>Magnoliopsida</taxon>
        <taxon>Liliopsida</taxon>
        <taxon>Zingiberales</taxon>
        <taxon>Musaceae</taxon>
        <taxon>Musa</taxon>
    </lineage>
</organism>
<protein>
    <submittedName>
        <fullName evidence="3">(wild Malaysian banana) hypothetical protein</fullName>
    </submittedName>
</protein>
<dbReference type="OMA" id="RHPSPWN"/>
<evidence type="ECO:0000256" key="2">
    <source>
        <dbReference type="SAM" id="MobiDB-lite"/>
    </source>
</evidence>
<feature type="compositionally biased region" description="Low complexity" evidence="2">
    <location>
        <begin position="116"/>
        <end position="128"/>
    </location>
</feature>
<reference evidence="3" key="1">
    <citation type="submission" date="2021-03" db="EMBL/GenBank/DDBJ databases">
        <authorList>
            <consortium name="Genoscope - CEA"/>
            <person name="William W."/>
        </authorList>
    </citation>
    <scope>NUCLEOTIDE SEQUENCE</scope>
    <source>
        <strain evidence="3">Doubled-haploid Pahang</strain>
    </source>
</reference>
<feature type="region of interest" description="Disordered" evidence="2">
    <location>
        <begin position="87"/>
        <end position="138"/>
    </location>
</feature>
<dbReference type="PANTHER" id="PTHR36764">
    <property type="entry name" value="TRNA (ILE)-LYSIDINE SYNTHASE"/>
    <property type="match status" value="1"/>
</dbReference>
<dbReference type="InParanoid" id="A0A804IV26"/>
<dbReference type="PANTHER" id="PTHR36764:SF1">
    <property type="entry name" value="TRNA (ILE)-LYSIDINE SYNTHASE"/>
    <property type="match status" value="1"/>
</dbReference>
<gene>
    <name evidence="3" type="ORF">GSMUA_134810.1</name>
</gene>
<reference evidence="4" key="2">
    <citation type="submission" date="2021-05" db="UniProtKB">
        <authorList>
            <consortium name="EnsemblPlants"/>
        </authorList>
    </citation>
    <scope>IDENTIFICATION</scope>
    <source>
        <strain evidence="4">subsp. malaccensis</strain>
    </source>
</reference>
<dbReference type="EnsemblPlants" id="Ma04_t28790.1">
    <property type="protein sequence ID" value="Ma04_p28790.1"/>
    <property type="gene ID" value="Ma04_g28790"/>
</dbReference>
<keyword evidence="5" id="KW-1185">Reference proteome</keyword>
<accession>A0A804IV26</accession>
<evidence type="ECO:0000313" key="5">
    <source>
        <dbReference type="Proteomes" id="UP000012960"/>
    </source>
</evidence>
<proteinExistence type="predicted"/>
<name>A0A804IV26_MUSAM</name>
<feature type="compositionally biased region" description="Basic and acidic residues" evidence="2">
    <location>
        <begin position="99"/>
        <end position="114"/>
    </location>
</feature>
<dbReference type="EMBL" id="HG996469">
    <property type="protein sequence ID" value="CAG1843686.1"/>
    <property type="molecule type" value="Genomic_DNA"/>
</dbReference>